<name>A0ABT8G0L0_9MICO</name>
<dbReference type="SUPFAM" id="SSF53383">
    <property type="entry name" value="PLP-dependent transferases"/>
    <property type="match status" value="1"/>
</dbReference>
<keyword evidence="4" id="KW-0479">Metal-binding</keyword>
<accession>A0ABT8G0L0</accession>
<evidence type="ECO:0000256" key="8">
    <source>
        <dbReference type="ARBA" id="ARBA00050776"/>
    </source>
</evidence>
<dbReference type="InterPro" id="IPR015421">
    <property type="entry name" value="PyrdxlP-dep_Trfase_major"/>
</dbReference>
<dbReference type="InterPro" id="IPR016454">
    <property type="entry name" value="Cysteine_dSase"/>
</dbReference>
<dbReference type="InterPro" id="IPR000192">
    <property type="entry name" value="Aminotrans_V_dom"/>
</dbReference>
<dbReference type="Gene3D" id="3.90.1150.10">
    <property type="entry name" value="Aspartate Aminotransferase, domain 1"/>
    <property type="match status" value="1"/>
</dbReference>
<gene>
    <name evidence="10" type="ORF">QQX04_06685</name>
</gene>
<proteinExistence type="inferred from homology"/>
<sequence>MALTRTFLDAGGSAPMTPRALEAVRAGFADGWADSRRLHAESRRAQALVEGSREAIAEVLGCPAHEVAFSPSPLIALERVVGAVHTARRGRERVVASAIERDATLHAAHYYSSGRVETVQVDAEGHLDLEAFAQALDYPDVTLAAVQHVNHELGTAQRLDAIHEVAASHQVPLVVDATASIGHMESPVAWDALVASPADWGGPSGVGVVAVRSRTRWLPAWPERSGFEAGGAAVPLILAAAVALQERMENREKDEAHLRSLVDRIRGEAARMEGVRVVGDPVERAPHLVTLVCEGADGEAILSRLDKDGIAVGSGSACEHDGFEPSRVLGAIGSPSTGNIRLGLHPGIDEPTIGRFLALLPRAIADVRSDAGMPTSDQQPVWGRVES</sequence>
<evidence type="ECO:0000256" key="3">
    <source>
        <dbReference type="ARBA" id="ARBA00022679"/>
    </source>
</evidence>
<evidence type="ECO:0000259" key="9">
    <source>
        <dbReference type="Pfam" id="PF00266"/>
    </source>
</evidence>
<organism evidence="10 11">
    <name type="scientific">Demequina zhanjiangensis</name>
    <dbReference type="NCBI Taxonomy" id="3051659"/>
    <lineage>
        <taxon>Bacteria</taxon>
        <taxon>Bacillati</taxon>
        <taxon>Actinomycetota</taxon>
        <taxon>Actinomycetes</taxon>
        <taxon>Micrococcales</taxon>
        <taxon>Demequinaceae</taxon>
        <taxon>Demequina</taxon>
    </lineage>
</organism>
<evidence type="ECO:0000313" key="10">
    <source>
        <dbReference type="EMBL" id="MDN4472678.1"/>
    </source>
</evidence>
<evidence type="ECO:0000256" key="2">
    <source>
        <dbReference type="ARBA" id="ARBA00006490"/>
    </source>
</evidence>
<keyword evidence="5" id="KW-0663">Pyridoxal phosphate</keyword>
<keyword evidence="7" id="KW-0411">Iron-sulfur</keyword>
<keyword evidence="11" id="KW-1185">Reference proteome</keyword>
<dbReference type="Pfam" id="PF00266">
    <property type="entry name" value="Aminotran_5"/>
    <property type="match status" value="1"/>
</dbReference>
<reference evidence="10" key="1">
    <citation type="submission" date="2023-06" db="EMBL/GenBank/DDBJ databases">
        <title>SYSU T00b26.</title>
        <authorList>
            <person name="Gao L."/>
            <person name="Fang B.-Z."/>
            <person name="Li W.-J."/>
        </authorList>
    </citation>
    <scope>NUCLEOTIDE SEQUENCE</scope>
    <source>
        <strain evidence="10">SYSU T00b26</strain>
    </source>
</reference>
<dbReference type="GO" id="GO:0008483">
    <property type="term" value="F:transaminase activity"/>
    <property type="evidence" value="ECO:0007669"/>
    <property type="project" value="UniProtKB-KW"/>
</dbReference>
<evidence type="ECO:0000256" key="1">
    <source>
        <dbReference type="ARBA" id="ARBA00001933"/>
    </source>
</evidence>
<dbReference type="EMBL" id="JAUHPV010000003">
    <property type="protein sequence ID" value="MDN4472678.1"/>
    <property type="molecule type" value="Genomic_DNA"/>
</dbReference>
<evidence type="ECO:0000313" key="11">
    <source>
        <dbReference type="Proteomes" id="UP001172738"/>
    </source>
</evidence>
<keyword evidence="6" id="KW-0408">Iron</keyword>
<dbReference type="PANTHER" id="PTHR11601">
    <property type="entry name" value="CYSTEINE DESULFURYLASE FAMILY MEMBER"/>
    <property type="match status" value="1"/>
</dbReference>
<dbReference type="Gene3D" id="3.40.640.10">
    <property type="entry name" value="Type I PLP-dependent aspartate aminotransferase-like (Major domain)"/>
    <property type="match status" value="1"/>
</dbReference>
<feature type="domain" description="Aminotransferase class V" evidence="9">
    <location>
        <begin position="7"/>
        <end position="325"/>
    </location>
</feature>
<evidence type="ECO:0000256" key="7">
    <source>
        <dbReference type="ARBA" id="ARBA00023014"/>
    </source>
</evidence>
<comment type="cofactor">
    <cofactor evidence="1">
        <name>pyridoxal 5'-phosphate</name>
        <dbReference type="ChEBI" id="CHEBI:597326"/>
    </cofactor>
</comment>
<dbReference type="PIRSF" id="PIRSF005572">
    <property type="entry name" value="NifS"/>
    <property type="match status" value="1"/>
</dbReference>
<evidence type="ECO:0000256" key="4">
    <source>
        <dbReference type="ARBA" id="ARBA00022723"/>
    </source>
</evidence>
<dbReference type="InterPro" id="IPR015422">
    <property type="entry name" value="PyrdxlP-dep_Trfase_small"/>
</dbReference>
<dbReference type="PANTHER" id="PTHR11601:SF34">
    <property type="entry name" value="CYSTEINE DESULFURASE"/>
    <property type="match status" value="1"/>
</dbReference>
<evidence type="ECO:0000256" key="5">
    <source>
        <dbReference type="ARBA" id="ARBA00022898"/>
    </source>
</evidence>
<comment type="similarity">
    <text evidence="2">Belongs to the class-V pyridoxal-phosphate-dependent aminotransferase family. NifS/IscS subfamily.</text>
</comment>
<evidence type="ECO:0000256" key="6">
    <source>
        <dbReference type="ARBA" id="ARBA00023004"/>
    </source>
</evidence>
<dbReference type="InterPro" id="IPR015424">
    <property type="entry name" value="PyrdxlP-dep_Trfase"/>
</dbReference>
<dbReference type="Proteomes" id="UP001172738">
    <property type="component" value="Unassembled WGS sequence"/>
</dbReference>
<comment type="catalytic activity">
    <reaction evidence="8">
        <text>(sulfur carrier)-H + L-cysteine = (sulfur carrier)-SH + L-alanine</text>
        <dbReference type="Rhea" id="RHEA:43892"/>
        <dbReference type="Rhea" id="RHEA-COMP:14737"/>
        <dbReference type="Rhea" id="RHEA-COMP:14739"/>
        <dbReference type="ChEBI" id="CHEBI:29917"/>
        <dbReference type="ChEBI" id="CHEBI:35235"/>
        <dbReference type="ChEBI" id="CHEBI:57972"/>
        <dbReference type="ChEBI" id="CHEBI:64428"/>
        <dbReference type="EC" id="2.8.1.7"/>
    </reaction>
</comment>
<dbReference type="RefSeq" id="WP_301127444.1">
    <property type="nucleotide sequence ID" value="NZ_JAUHPV010000003.1"/>
</dbReference>
<protein>
    <submittedName>
        <fullName evidence="10">Aminotransferase class V-fold PLP-dependent enzyme</fullName>
    </submittedName>
</protein>
<comment type="caution">
    <text evidence="10">The sequence shown here is derived from an EMBL/GenBank/DDBJ whole genome shotgun (WGS) entry which is preliminary data.</text>
</comment>
<keyword evidence="10" id="KW-0032">Aminotransferase</keyword>
<keyword evidence="3" id="KW-0808">Transferase</keyword>